<feature type="transmembrane region" description="Helical" evidence="7">
    <location>
        <begin position="258"/>
        <end position="280"/>
    </location>
</feature>
<dbReference type="InterPro" id="IPR009613">
    <property type="entry name" value="LMF"/>
</dbReference>
<reference evidence="10 11" key="1">
    <citation type="submission" date="2018-06" db="EMBL/GenBank/DDBJ databases">
        <title>Genomic Encyclopedia of Type Strains, Phase IV (KMG-IV): sequencing the most valuable type-strain genomes for metagenomic binning, comparative biology and taxonomic classification.</title>
        <authorList>
            <person name="Goeker M."/>
        </authorList>
    </citation>
    <scope>NUCLEOTIDE SEQUENCE [LARGE SCALE GENOMIC DNA]</scope>
    <source>
        <strain evidence="10 11">DSM 25532</strain>
    </source>
</reference>
<keyword evidence="3 7" id="KW-0812">Transmembrane</keyword>
<evidence type="ECO:0000259" key="9">
    <source>
        <dbReference type="Pfam" id="PF25179"/>
    </source>
</evidence>
<feature type="transmembrane region" description="Helical" evidence="7">
    <location>
        <begin position="78"/>
        <end position="97"/>
    </location>
</feature>
<dbReference type="InterPro" id="IPR057434">
    <property type="entry name" value="LMF1/2_N"/>
</dbReference>
<protein>
    <submittedName>
        <fullName evidence="10">Lipase maturation factor</fullName>
    </submittedName>
</protein>
<organism evidence="10 11">
    <name type="scientific">Roseimicrobium gellanilyticum</name>
    <dbReference type="NCBI Taxonomy" id="748857"/>
    <lineage>
        <taxon>Bacteria</taxon>
        <taxon>Pseudomonadati</taxon>
        <taxon>Verrucomicrobiota</taxon>
        <taxon>Verrucomicrobiia</taxon>
        <taxon>Verrucomicrobiales</taxon>
        <taxon>Verrucomicrobiaceae</taxon>
        <taxon>Roseimicrobium</taxon>
    </lineage>
</organism>
<keyword evidence="6 7" id="KW-0472">Membrane</keyword>
<evidence type="ECO:0000256" key="3">
    <source>
        <dbReference type="ARBA" id="ARBA00022692"/>
    </source>
</evidence>
<sequence>MASPTYRVFGWLFPRALGAIYLIAFISWSSQMDALTGDQGLMPVPKFLERVLQAAEINDFTPWAKVPTAYWLGYSDAIAQWLCWGACAAAVLVMAGVLQGPLLLALWFAYLSICTTGDVFLSFQWDTLLLEAGFIAALISPWRLYIGRIHDKTPSPSRVTMLLPQALILKLMFLSGLTKITAGDPNWHNLTALSYHYESQPIPTWVAWHVHHFPLWFHKASCVLMFVVELVVPFLIVVAWVWRLLAPAWVQTIRTLNLVVAFSFTGLMFVVLLTGNYTFFNWLTILLSFSVLDDTCWPAFLKRWLRWTETPPAAPPTWMLVGQGAVVSLMLLFSIAVAVRENIPKTGALFSTLSDCTEYLAPFRTINSYGLFRVMTTERNEIIIEVSDDGAYFQPLEFKWKPRLLDRAPPFVAPHQPRLDWQMWFAAFYPGFIPQRDLQNPQMAWFGRYLEALLRHDERIYSLMEPPPFPIESIHAVRAKFYRYQFTDAETRQKTGEWWTATPLGDYSPTLRKR</sequence>
<feature type="domain" description="Lipase maturation factor 1/2 C-terminal" evidence="9">
    <location>
        <begin position="366"/>
        <end position="509"/>
    </location>
</feature>
<evidence type="ECO:0000256" key="1">
    <source>
        <dbReference type="ARBA" id="ARBA00004477"/>
    </source>
</evidence>
<feature type="transmembrane region" description="Helical" evidence="7">
    <location>
        <begin position="12"/>
        <end position="30"/>
    </location>
</feature>
<dbReference type="EMBL" id="QNRR01000007">
    <property type="protein sequence ID" value="RBP41376.1"/>
    <property type="molecule type" value="Genomic_DNA"/>
</dbReference>
<feature type="transmembrane region" description="Helical" evidence="7">
    <location>
        <begin position="129"/>
        <end position="146"/>
    </location>
</feature>
<dbReference type="Pfam" id="PF25179">
    <property type="entry name" value="LMF1_C"/>
    <property type="match status" value="1"/>
</dbReference>
<evidence type="ECO:0000256" key="4">
    <source>
        <dbReference type="ARBA" id="ARBA00022824"/>
    </source>
</evidence>
<gene>
    <name evidence="10" type="ORF">DES53_107208</name>
</gene>
<feature type="transmembrane region" description="Helical" evidence="7">
    <location>
        <begin position="223"/>
        <end position="246"/>
    </location>
</feature>
<comment type="caution">
    <text evidence="10">The sequence shown here is derived from an EMBL/GenBank/DDBJ whole genome shotgun (WGS) entry which is preliminary data.</text>
</comment>
<feature type="transmembrane region" description="Helical" evidence="7">
    <location>
        <begin position="158"/>
        <end position="177"/>
    </location>
</feature>
<accession>A0A366HHH6</accession>
<dbReference type="PANTHER" id="PTHR14463">
    <property type="entry name" value="LIPASE MATURATION FACTOR"/>
    <property type="match status" value="1"/>
</dbReference>
<evidence type="ECO:0000256" key="7">
    <source>
        <dbReference type="SAM" id="Phobius"/>
    </source>
</evidence>
<dbReference type="InterPro" id="IPR057433">
    <property type="entry name" value="LMF1/2_C"/>
</dbReference>
<dbReference type="OrthoDB" id="9801773at2"/>
<keyword evidence="4" id="KW-0256">Endoplasmic reticulum</keyword>
<dbReference type="AlphaFoldDB" id="A0A366HHH6"/>
<feature type="domain" description="Lipase maturation factor 1/2 N-terminal" evidence="8">
    <location>
        <begin position="122"/>
        <end position="297"/>
    </location>
</feature>
<dbReference type="RefSeq" id="WP_113960009.1">
    <property type="nucleotide sequence ID" value="NZ_QNRR01000007.1"/>
</dbReference>
<proteinExistence type="inferred from homology"/>
<dbReference type="GO" id="GO:0051604">
    <property type="term" value="P:protein maturation"/>
    <property type="evidence" value="ECO:0007669"/>
    <property type="project" value="InterPro"/>
</dbReference>
<comment type="similarity">
    <text evidence="2">Belongs to the lipase maturation factor family.</text>
</comment>
<evidence type="ECO:0000256" key="5">
    <source>
        <dbReference type="ARBA" id="ARBA00022989"/>
    </source>
</evidence>
<feature type="transmembrane region" description="Helical" evidence="7">
    <location>
        <begin position="104"/>
        <end position="123"/>
    </location>
</feature>
<dbReference type="Pfam" id="PF06762">
    <property type="entry name" value="LMF1"/>
    <property type="match status" value="1"/>
</dbReference>
<comment type="subcellular location">
    <subcellularLocation>
        <location evidence="1">Endoplasmic reticulum membrane</location>
        <topology evidence="1">Multi-pass membrane protein</topology>
    </subcellularLocation>
</comment>
<evidence type="ECO:0000313" key="11">
    <source>
        <dbReference type="Proteomes" id="UP000253426"/>
    </source>
</evidence>
<name>A0A366HHH6_9BACT</name>
<evidence type="ECO:0000259" key="8">
    <source>
        <dbReference type="Pfam" id="PF06762"/>
    </source>
</evidence>
<evidence type="ECO:0000313" key="10">
    <source>
        <dbReference type="EMBL" id="RBP41376.1"/>
    </source>
</evidence>
<dbReference type="Proteomes" id="UP000253426">
    <property type="component" value="Unassembled WGS sequence"/>
</dbReference>
<evidence type="ECO:0000256" key="2">
    <source>
        <dbReference type="ARBA" id="ARBA00005512"/>
    </source>
</evidence>
<keyword evidence="5 7" id="KW-1133">Transmembrane helix</keyword>
<feature type="transmembrane region" description="Helical" evidence="7">
    <location>
        <begin position="317"/>
        <end position="339"/>
    </location>
</feature>
<evidence type="ECO:0000256" key="6">
    <source>
        <dbReference type="ARBA" id="ARBA00023136"/>
    </source>
</evidence>
<keyword evidence="11" id="KW-1185">Reference proteome</keyword>